<dbReference type="InterPro" id="IPR013094">
    <property type="entry name" value="AB_hydrolase_3"/>
</dbReference>
<evidence type="ECO:0000313" key="7">
    <source>
        <dbReference type="Proteomes" id="UP000192927"/>
    </source>
</evidence>
<comment type="similarity">
    <text evidence="1">Belongs to the 'GDXG' lipolytic enzyme family.</text>
</comment>
<feature type="active site" evidence="3">
    <location>
        <position position="207"/>
    </location>
</feature>
<keyword evidence="2" id="KW-0378">Hydrolase</keyword>
<evidence type="ECO:0000256" key="3">
    <source>
        <dbReference type="PROSITE-ProRule" id="PRU10038"/>
    </source>
</evidence>
<dbReference type="EMBL" id="FWEW01003821">
    <property type="protein sequence ID" value="SLM41286.1"/>
    <property type="molecule type" value="Genomic_DNA"/>
</dbReference>
<reference evidence="7" key="1">
    <citation type="submission" date="2017-03" db="EMBL/GenBank/DDBJ databases">
        <authorList>
            <person name="Sharma R."/>
            <person name="Thines M."/>
        </authorList>
    </citation>
    <scope>NUCLEOTIDE SEQUENCE [LARGE SCALE GENOMIC DNA]</scope>
</reference>
<feature type="transmembrane region" description="Helical" evidence="4">
    <location>
        <begin position="16"/>
        <end position="38"/>
    </location>
</feature>
<dbReference type="InterPro" id="IPR033140">
    <property type="entry name" value="Lipase_GDXG_put_SER_AS"/>
</dbReference>
<dbReference type="InterPro" id="IPR050300">
    <property type="entry name" value="GDXG_lipolytic_enzyme"/>
</dbReference>
<dbReference type="SUPFAM" id="SSF53474">
    <property type="entry name" value="alpha/beta-Hydrolases"/>
    <property type="match status" value="1"/>
</dbReference>
<keyword evidence="4" id="KW-0472">Membrane</keyword>
<keyword evidence="4" id="KW-1133">Transmembrane helix</keyword>
<dbReference type="GO" id="GO:0016787">
    <property type="term" value="F:hydrolase activity"/>
    <property type="evidence" value="ECO:0007669"/>
    <property type="project" value="UniProtKB-KW"/>
</dbReference>
<protein>
    <submittedName>
        <fullName evidence="6">Lipase, GDXG, active site</fullName>
    </submittedName>
</protein>
<dbReference type="PANTHER" id="PTHR48081:SF17">
    <property type="entry name" value="ALPHA_BETA HYDROLASE FOLD-3 DOMAIN-CONTAINING PROTEIN"/>
    <property type="match status" value="1"/>
</dbReference>
<dbReference type="PROSITE" id="PS01174">
    <property type="entry name" value="LIPASE_GDXG_SER"/>
    <property type="match status" value="1"/>
</dbReference>
<keyword evidence="7" id="KW-1185">Reference proteome</keyword>
<evidence type="ECO:0000259" key="5">
    <source>
        <dbReference type="Pfam" id="PF07859"/>
    </source>
</evidence>
<evidence type="ECO:0000313" key="6">
    <source>
        <dbReference type="EMBL" id="SLM41286.1"/>
    </source>
</evidence>
<accession>A0A1W5DDW9</accession>
<dbReference type="Gene3D" id="3.40.50.1820">
    <property type="entry name" value="alpha/beta hydrolase"/>
    <property type="match status" value="1"/>
</dbReference>
<evidence type="ECO:0000256" key="1">
    <source>
        <dbReference type="ARBA" id="ARBA00010515"/>
    </source>
</evidence>
<name>A0A1W5DDW9_9LECA</name>
<dbReference type="AlphaFoldDB" id="A0A1W5DDW9"/>
<evidence type="ECO:0000256" key="4">
    <source>
        <dbReference type="SAM" id="Phobius"/>
    </source>
</evidence>
<organism evidence="6 7">
    <name type="scientific">Lasallia pustulata</name>
    <dbReference type="NCBI Taxonomy" id="136370"/>
    <lineage>
        <taxon>Eukaryota</taxon>
        <taxon>Fungi</taxon>
        <taxon>Dikarya</taxon>
        <taxon>Ascomycota</taxon>
        <taxon>Pezizomycotina</taxon>
        <taxon>Lecanoromycetes</taxon>
        <taxon>OSLEUM clade</taxon>
        <taxon>Umbilicariomycetidae</taxon>
        <taxon>Umbilicariales</taxon>
        <taxon>Umbilicariaceae</taxon>
        <taxon>Lasallia</taxon>
    </lineage>
</organism>
<evidence type="ECO:0000256" key="2">
    <source>
        <dbReference type="ARBA" id="ARBA00022801"/>
    </source>
</evidence>
<dbReference type="InterPro" id="IPR029058">
    <property type="entry name" value="AB_hydrolase_fold"/>
</dbReference>
<dbReference type="Pfam" id="PF07859">
    <property type="entry name" value="Abhydrolase_3"/>
    <property type="match status" value="1"/>
</dbReference>
<keyword evidence="4" id="KW-0812">Transmembrane</keyword>
<dbReference type="Proteomes" id="UP000192927">
    <property type="component" value="Unassembled WGS sequence"/>
</dbReference>
<sequence length="369" mass="41162">MASSTRDFFTRQPWKGLYILIAATLVTARLPFWLIYFIPPALRQHPKWTFRQAFMVHVLKIVSYHLSAIEIRTPLSLTPGPDKDLFVLIHPTTAERYLDILDDSKAKPEKLGGTWYPSAYETGDQQDVVLHFHGGAYVLGTGRADDAGFPAKMLHKHSHAKIFMPQYRLAGNPGGKFPAAIQDAVSAYQYLLDAGVPAAKIVVSGDSAGGNLTLALLRYISEHEELFPSPTAAWLWSPWVDIVADARTCERHRNFGTDYINGIFVAWGARTYVPDSVSAAHPYISPMDHPFKSKTPLWIQTGGLEVLYDDDVKLADNMRGVEGNKVELMVEPYVPHDIILLGDKLGFVAETDRVTKKAVEFLKNERIGS</sequence>
<feature type="domain" description="Alpha/beta hydrolase fold-3" evidence="5">
    <location>
        <begin position="129"/>
        <end position="339"/>
    </location>
</feature>
<proteinExistence type="inferred from homology"/>
<dbReference type="PANTHER" id="PTHR48081">
    <property type="entry name" value="AB HYDROLASE SUPERFAMILY PROTEIN C4A8.06C"/>
    <property type="match status" value="1"/>
</dbReference>